<reference evidence="1 2" key="1">
    <citation type="submission" date="2019-02" db="EMBL/GenBank/DDBJ databases">
        <title>Deep-cultivation of Planctomycetes and their phenomic and genomic characterization uncovers novel biology.</title>
        <authorList>
            <person name="Wiegand S."/>
            <person name="Jogler M."/>
            <person name="Boedeker C."/>
            <person name="Pinto D."/>
            <person name="Vollmers J."/>
            <person name="Rivas-Marin E."/>
            <person name="Kohn T."/>
            <person name="Peeters S.H."/>
            <person name="Heuer A."/>
            <person name="Rast P."/>
            <person name="Oberbeckmann S."/>
            <person name="Bunk B."/>
            <person name="Jeske O."/>
            <person name="Meyerdierks A."/>
            <person name="Storesund J.E."/>
            <person name="Kallscheuer N."/>
            <person name="Luecker S."/>
            <person name="Lage O.M."/>
            <person name="Pohl T."/>
            <person name="Merkel B.J."/>
            <person name="Hornburger P."/>
            <person name="Mueller R.-W."/>
            <person name="Bruemmer F."/>
            <person name="Labrenz M."/>
            <person name="Spormann A.M."/>
            <person name="Op Den Camp H."/>
            <person name="Overmann J."/>
            <person name="Amann R."/>
            <person name="Jetten M.S.M."/>
            <person name="Mascher T."/>
            <person name="Medema M.H."/>
            <person name="Devos D.P."/>
            <person name="Kaster A.-K."/>
            <person name="Ovreas L."/>
            <person name="Rohde M."/>
            <person name="Galperin M.Y."/>
            <person name="Jogler C."/>
        </authorList>
    </citation>
    <scope>NUCLEOTIDE SEQUENCE [LARGE SCALE GENOMIC DNA]</scope>
    <source>
        <strain evidence="1 2">Pla144</strain>
    </source>
</reference>
<evidence type="ECO:0000313" key="2">
    <source>
        <dbReference type="Proteomes" id="UP000318437"/>
    </source>
</evidence>
<accession>A0A5C6CVZ7</accession>
<keyword evidence="2" id="KW-1185">Reference proteome</keyword>
<organism evidence="1 2">
    <name type="scientific">Bythopirellula polymerisocia</name>
    <dbReference type="NCBI Taxonomy" id="2528003"/>
    <lineage>
        <taxon>Bacteria</taxon>
        <taxon>Pseudomonadati</taxon>
        <taxon>Planctomycetota</taxon>
        <taxon>Planctomycetia</taxon>
        <taxon>Pirellulales</taxon>
        <taxon>Lacipirellulaceae</taxon>
        <taxon>Bythopirellula</taxon>
    </lineage>
</organism>
<dbReference type="Proteomes" id="UP000318437">
    <property type="component" value="Unassembled WGS sequence"/>
</dbReference>
<protein>
    <submittedName>
        <fullName evidence="1">Uncharacterized protein</fullName>
    </submittedName>
</protein>
<comment type="caution">
    <text evidence="1">The sequence shown here is derived from an EMBL/GenBank/DDBJ whole genome shotgun (WGS) entry which is preliminary data.</text>
</comment>
<sequence>MDDISIFEIEASLANRSSGFHLFLNINTGANFFVSLETHGILLPTNPAN</sequence>
<gene>
    <name evidence="1" type="ORF">Pla144_24740</name>
</gene>
<name>A0A5C6CVZ7_9BACT</name>
<evidence type="ECO:0000313" key="1">
    <source>
        <dbReference type="EMBL" id="TWU27697.1"/>
    </source>
</evidence>
<proteinExistence type="predicted"/>
<dbReference type="EMBL" id="SJPS01000003">
    <property type="protein sequence ID" value="TWU27697.1"/>
    <property type="molecule type" value="Genomic_DNA"/>
</dbReference>
<dbReference type="AlphaFoldDB" id="A0A5C6CVZ7"/>